<dbReference type="Proteomes" id="UP000663760">
    <property type="component" value="Chromosome 5"/>
</dbReference>
<organism evidence="1">
    <name type="scientific">Spirodela intermedia</name>
    <name type="common">Intermediate duckweed</name>
    <dbReference type="NCBI Taxonomy" id="51605"/>
    <lineage>
        <taxon>Eukaryota</taxon>
        <taxon>Viridiplantae</taxon>
        <taxon>Streptophyta</taxon>
        <taxon>Embryophyta</taxon>
        <taxon>Tracheophyta</taxon>
        <taxon>Spermatophyta</taxon>
        <taxon>Magnoliopsida</taxon>
        <taxon>Liliopsida</taxon>
        <taxon>Araceae</taxon>
        <taxon>Lemnoideae</taxon>
        <taxon>Spirodela</taxon>
    </lineage>
</organism>
<dbReference type="EMBL" id="LR743592">
    <property type="protein sequence ID" value="CAA2620820.1"/>
    <property type="molecule type" value="Genomic_DNA"/>
</dbReference>
<protein>
    <submittedName>
        <fullName evidence="1">Uncharacterized protein</fullName>
    </submittedName>
</protein>
<dbReference type="AlphaFoldDB" id="A0A7I8IRH9"/>
<evidence type="ECO:0000313" key="1">
    <source>
        <dbReference type="EMBL" id="CAA2620820.1"/>
    </source>
</evidence>
<gene>
    <name evidence="1" type="ORF">SI7747_05006989</name>
    <name evidence="2" type="ORF">SI8410_05007593</name>
</gene>
<accession>A0A7I8IRH9</accession>
<reference evidence="1" key="1">
    <citation type="submission" date="2019-12" db="EMBL/GenBank/DDBJ databases">
        <authorList>
            <person name="Scholz U."/>
            <person name="Mascher M."/>
            <person name="Fiebig A."/>
        </authorList>
    </citation>
    <scope>NUCLEOTIDE SEQUENCE</scope>
</reference>
<proteinExistence type="predicted"/>
<evidence type="ECO:0000313" key="3">
    <source>
        <dbReference type="Proteomes" id="UP000663760"/>
    </source>
</evidence>
<dbReference type="EMBL" id="LR746268">
    <property type="protein sequence ID" value="CAA7396930.1"/>
    <property type="molecule type" value="Genomic_DNA"/>
</dbReference>
<keyword evidence="3" id="KW-1185">Reference proteome</keyword>
<sequence length="97" mass="10973">MGRLASHSGARYPLVPLTLVSVRWRWSLGCTNLARPKSETLALKRWRPSEQNPISRTRFRWWVLLMVATSIRNCLSPCSIPSSCFTATTTLLASTPR</sequence>
<name>A0A7I8IRH9_SPIIN</name>
<dbReference type="OrthoDB" id="10574381at2759"/>
<evidence type="ECO:0000313" key="2">
    <source>
        <dbReference type="EMBL" id="CAA7396930.1"/>
    </source>
</evidence>